<evidence type="ECO:0000313" key="3">
    <source>
        <dbReference type="Proteomes" id="UP000794436"/>
    </source>
</evidence>
<feature type="compositionally biased region" description="Basic and acidic residues" evidence="1">
    <location>
        <begin position="99"/>
        <end position="125"/>
    </location>
</feature>
<accession>A0A8K1CB58</accession>
<evidence type="ECO:0000313" key="2">
    <source>
        <dbReference type="EMBL" id="TMW59824.1"/>
    </source>
</evidence>
<dbReference type="AlphaFoldDB" id="A0A8K1CB58"/>
<feature type="region of interest" description="Disordered" evidence="1">
    <location>
        <begin position="93"/>
        <end position="125"/>
    </location>
</feature>
<protein>
    <submittedName>
        <fullName evidence="2">Uncharacterized protein</fullName>
    </submittedName>
</protein>
<dbReference type="EMBL" id="SPLM01000109">
    <property type="protein sequence ID" value="TMW59824.1"/>
    <property type="molecule type" value="Genomic_DNA"/>
</dbReference>
<organism evidence="2 3">
    <name type="scientific">Pythium oligandrum</name>
    <name type="common">Mycoparasitic fungus</name>
    <dbReference type="NCBI Taxonomy" id="41045"/>
    <lineage>
        <taxon>Eukaryota</taxon>
        <taxon>Sar</taxon>
        <taxon>Stramenopiles</taxon>
        <taxon>Oomycota</taxon>
        <taxon>Peronosporomycetes</taxon>
        <taxon>Pythiales</taxon>
        <taxon>Pythiaceae</taxon>
        <taxon>Pythium</taxon>
    </lineage>
</organism>
<evidence type="ECO:0000256" key="1">
    <source>
        <dbReference type="SAM" id="MobiDB-lite"/>
    </source>
</evidence>
<feature type="compositionally biased region" description="Basic and acidic residues" evidence="1">
    <location>
        <begin position="42"/>
        <end position="54"/>
    </location>
</feature>
<dbReference type="Proteomes" id="UP000794436">
    <property type="component" value="Unassembled WGS sequence"/>
</dbReference>
<sequence length="411" mass="47537">MAEDGDDVLDATLHAALAFVDQFYEQQDMSIDLDVAGYHPDKDLNHYSPREDTVRRRRHRKRTKEQLGELRARADVLERVLNSMKSAQYGDDDVMQSENETRENIDHHPEWEEISKRQEEERKQSTIDNVKLRDVMDDQLKLARTYDGIIRKRPNPEEFMPFHIRDKRQRTMEGSKWLNSPELKEDLLQTVGQMFTELNGVFADPRFDSNANAGRFRIVGSRCDEGIVESLDSCMLPFDYMDTADAVWNVIQSNRETRIWNVREKLEQKETVTTEILDGVLESPLKNGAFHGKLVCRQIIEADRVVILCAMAIDMDEVQGDIVRNMHVRSRAWHVIRPARVNTSGKCTAAVWQAVHLIGPDRRGEDKVASCHQRLCPLVRNHMIAGITAMLEGRNQLVENRLLDSMLMRRC</sequence>
<proteinExistence type="predicted"/>
<dbReference type="PANTHER" id="PTHR35796">
    <property type="entry name" value="HYPOTHETICAL CYTOSOLIC PROTEIN"/>
    <property type="match status" value="1"/>
</dbReference>
<feature type="region of interest" description="Disordered" evidence="1">
    <location>
        <begin position="42"/>
        <end position="62"/>
    </location>
</feature>
<gene>
    <name evidence="2" type="ORF">Poli38472_004893</name>
</gene>
<comment type="caution">
    <text evidence="2">The sequence shown here is derived from an EMBL/GenBank/DDBJ whole genome shotgun (WGS) entry which is preliminary data.</text>
</comment>
<name>A0A8K1CB58_PYTOL</name>
<dbReference type="PANTHER" id="PTHR35796:SF3">
    <property type="entry name" value="BHLH DOMAIN-CONTAINING PROTEIN"/>
    <property type="match status" value="1"/>
</dbReference>
<keyword evidence="3" id="KW-1185">Reference proteome</keyword>
<reference evidence="2" key="1">
    <citation type="submission" date="2019-03" db="EMBL/GenBank/DDBJ databases">
        <title>Long read genome sequence of the mycoparasitic Pythium oligandrum ATCC 38472 isolated from sugarbeet rhizosphere.</title>
        <authorList>
            <person name="Gaulin E."/>
        </authorList>
    </citation>
    <scope>NUCLEOTIDE SEQUENCE</scope>
    <source>
        <strain evidence="2">ATCC 38472_TT</strain>
    </source>
</reference>